<protein>
    <recommendedName>
        <fullName evidence="2">3-beta hydroxysteroid dehydrogenase/isomerase domain-containing protein</fullName>
    </recommendedName>
</protein>
<dbReference type="GO" id="GO:0016616">
    <property type="term" value="F:oxidoreductase activity, acting on the CH-OH group of donors, NAD or NADP as acceptor"/>
    <property type="evidence" value="ECO:0007669"/>
    <property type="project" value="InterPro"/>
</dbReference>
<keyword evidence="1" id="KW-0472">Membrane</keyword>
<dbReference type="InterPro" id="IPR002225">
    <property type="entry name" value="3Beta_OHSteriod_DH/Estase"/>
</dbReference>
<keyword evidence="1" id="KW-0812">Transmembrane</keyword>
<dbReference type="EMBL" id="LR862153">
    <property type="protein sequence ID" value="CAD1835627.1"/>
    <property type="molecule type" value="Genomic_DNA"/>
</dbReference>
<sequence>MVGSLNGLLIGNHFWLFLLLVVSHFCLQWLGLREWLSSFGTPVCVPGHGFKKGLASMLANLKPQFLRYPVGDGKNMYDFTYVENVAHANICAEKALRSDQLLLLESGALGFISSIQEGLGYQRYLQCIFHCPAVL</sequence>
<proteinExistence type="predicted"/>
<dbReference type="AlphaFoldDB" id="A0A6V7PY78"/>
<keyword evidence="1" id="KW-1133">Transmembrane helix</keyword>
<feature type="transmembrane region" description="Helical" evidence="1">
    <location>
        <begin position="12"/>
        <end position="32"/>
    </location>
</feature>
<gene>
    <name evidence="3" type="ORF">CB5_LOCUS18838</name>
</gene>
<dbReference type="GO" id="GO:0006694">
    <property type="term" value="P:steroid biosynthetic process"/>
    <property type="evidence" value="ECO:0007669"/>
    <property type="project" value="InterPro"/>
</dbReference>
<accession>A0A6V7PY78</accession>
<organism evidence="3">
    <name type="scientific">Ananas comosus var. bracteatus</name>
    <name type="common">red pineapple</name>
    <dbReference type="NCBI Taxonomy" id="296719"/>
    <lineage>
        <taxon>Eukaryota</taxon>
        <taxon>Viridiplantae</taxon>
        <taxon>Streptophyta</taxon>
        <taxon>Embryophyta</taxon>
        <taxon>Tracheophyta</taxon>
        <taxon>Spermatophyta</taxon>
        <taxon>Magnoliopsida</taxon>
        <taxon>Liliopsida</taxon>
        <taxon>Poales</taxon>
        <taxon>Bromeliaceae</taxon>
        <taxon>Bromelioideae</taxon>
        <taxon>Ananas</taxon>
    </lineage>
</organism>
<feature type="domain" description="3-beta hydroxysteroid dehydrogenase/isomerase" evidence="2">
    <location>
        <begin position="45"/>
        <end position="100"/>
    </location>
</feature>
<name>A0A6V7PY78_ANACO</name>
<reference evidence="3" key="1">
    <citation type="submission" date="2020-07" db="EMBL/GenBank/DDBJ databases">
        <authorList>
            <person name="Lin J."/>
        </authorList>
    </citation>
    <scope>NUCLEOTIDE SEQUENCE</scope>
</reference>
<dbReference type="Pfam" id="PF01073">
    <property type="entry name" value="3Beta_HSD"/>
    <property type="match status" value="1"/>
</dbReference>
<evidence type="ECO:0000313" key="3">
    <source>
        <dbReference type="EMBL" id="CAD1835627.1"/>
    </source>
</evidence>
<evidence type="ECO:0000256" key="1">
    <source>
        <dbReference type="SAM" id="Phobius"/>
    </source>
</evidence>
<evidence type="ECO:0000259" key="2">
    <source>
        <dbReference type="Pfam" id="PF01073"/>
    </source>
</evidence>